<name>A0A6L3T0L2_9HYPH</name>
<reference evidence="2 3" key="1">
    <citation type="submission" date="2019-09" db="EMBL/GenBank/DDBJ databases">
        <title>YIM 48816 draft genome.</title>
        <authorList>
            <person name="Jiang L."/>
        </authorList>
    </citation>
    <scope>NUCLEOTIDE SEQUENCE [LARGE SCALE GENOMIC DNA]</scope>
    <source>
        <strain evidence="2 3">YIM 48816</strain>
    </source>
</reference>
<dbReference type="Gene3D" id="2.40.50.90">
    <property type="match status" value="1"/>
</dbReference>
<dbReference type="InterPro" id="IPR035437">
    <property type="entry name" value="SNase_OB-fold_sf"/>
</dbReference>
<dbReference type="AlphaFoldDB" id="A0A6L3T0L2"/>
<dbReference type="SUPFAM" id="SSF50199">
    <property type="entry name" value="Staphylococcal nuclease"/>
    <property type="match status" value="1"/>
</dbReference>
<gene>
    <name evidence="2" type="ORF">F6X53_15450</name>
</gene>
<dbReference type="OrthoDB" id="7618306at2"/>
<dbReference type="Proteomes" id="UP000474159">
    <property type="component" value="Unassembled WGS sequence"/>
</dbReference>
<evidence type="ECO:0000256" key="1">
    <source>
        <dbReference type="SAM" id="MobiDB-lite"/>
    </source>
</evidence>
<accession>A0A6L3T0L2</accession>
<dbReference type="EMBL" id="VZZK01000015">
    <property type="protein sequence ID" value="KAB1078255.1"/>
    <property type="molecule type" value="Genomic_DNA"/>
</dbReference>
<protein>
    <submittedName>
        <fullName evidence="2">Pentapeptide repeat-containing protein</fullName>
    </submittedName>
</protein>
<comment type="caution">
    <text evidence="2">The sequence shown here is derived from an EMBL/GenBank/DDBJ whole genome shotgun (WGS) entry which is preliminary data.</text>
</comment>
<feature type="region of interest" description="Disordered" evidence="1">
    <location>
        <begin position="260"/>
        <end position="283"/>
    </location>
</feature>
<sequence>MRFAAAATALAAAWGPVPGPARAAPRAGPAECRAAASRTDSLDRLGPRGEIALASGARVLLGSLHWPEDPAAAASAAAWLDRHRGRSLTVTARGEPDRWGRSRIDAILDPEDAGGEPTDLAGGLIRAGLAQVDAGEGDVLCRPGLLALEEGARRAGLGLWGAPGPGAQDGAALRAAAGRFVVARGRIVGVGERSARTYLDFVRRGEDGLTVIVSKRTWRRLQEHGLSAAGLKGRVVRVRGIIEIGRGPVMDVASAEMIEVLGDDDERGEDPQAGPERERALRR</sequence>
<proteinExistence type="predicted"/>
<organism evidence="2 3">
    <name type="scientific">Methylobacterium soli</name>
    <dbReference type="NCBI Taxonomy" id="553447"/>
    <lineage>
        <taxon>Bacteria</taxon>
        <taxon>Pseudomonadati</taxon>
        <taxon>Pseudomonadota</taxon>
        <taxon>Alphaproteobacteria</taxon>
        <taxon>Hyphomicrobiales</taxon>
        <taxon>Methylobacteriaceae</taxon>
        <taxon>Methylobacterium</taxon>
    </lineage>
</organism>
<keyword evidence="3" id="KW-1185">Reference proteome</keyword>
<evidence type="ECO:0000313" key="2">
    <source>
        <dbReference type="EMBL" id="KAB1078255.1"/>
    </source>
</evidence>
<evidence type="ECO:0000313" key="3">
    <source>
        <dbReference type="Proteomes" id="UP000474159"/>
    </source>
</evidence>